<gene>
    <name evidence="1" type="ORF">MarFTMF_278</name>
</gene>
<evidence type="ECO:0000313" key="1">
    <source>
        <dbReference type="EMBL" id="WNL49794.1"/>
    </source>
</evidence>
<accession>A0AA96ENK6</accession>
<dbReference type="EMBL" id="OR343188">
    <property type="protein sequence ID" value="WNL49794.1"/>
    <property type="molecule type" value="Genomic_DNA"/>
</dbReference>
<proteinExistence type="predicted"/>
<sequence length="101" mass="11590">MRCTSLFSEDGNSTFVVSKGGNSCRISWVVGKEEYIILREFVDDNAKRDASISGLIFWAEGDFISVGADNRTHSFDEIFDKKEFLQALNELLDRHKKRFFS</sequence>
<reference evidence="1" key="1">
    <citation type="submission" date="2023-07" db="EMBL/GenBank/DDBJ databases">
        <authorList>
            <person name="Xia Y."/>
        </authorList>
    </citation>
    <scope>NUCLEOTIDE SEQUENCE</scope>
    <source>
        <strain evidence="1">F</strain>
    </source>
</reference>
<protein>
    <submittedName>
        <fullName evidence="1">Uncharacterized protein</fullName>
    </submittedName>
</protein>
<name>A0AA96ENK6_9VIRU</name>
<organism evidence="1">
    <name type="scientific">Marseillevirus sp</name>
    <dbReference type="NCBI Taxonomy" id="2809551"/>
    <lineage>
        <taxon>Viruses</taxon>
        <taxon>Varidnaviria</taxon>
        <taxon>Bamfordvirae</taxon>
        <taxon>Nucleocytoviricota</taxon>
        <taxon>Megaviricetes</taxon>
        <taxon>Pimascovirales</taxon>
        <taxon>Pimascovirales incertae sedis</taxon>
        <taxon>Marseilleviridae</taxon>
        <taxon>Marseillevirus</taxon>
    </lineage>
</organism>